<dbReference type="EMBL" id="FWXV01000009">
    <property type="protein sequence ID" value="SMD23587.1"/>
    <property type="molecule type" value="Genomic_DNA"/>
</dbReference>
<dbReference type="RefSeq" id="WP_235039117.1">
    <property type="nucleotide sequence ID" value="NZ_FWXV01000009.1"/>
</dbReference>
<proteinExistence type="predicted"/>
<evidence type="ECO:0008006" key="3">
    <source>
        <dbReference type="Google" id="ProtNLM"/>
    </source>
</evidence>
<dbReference type="AlphaFoldDB" id="A0A1W2FNM5"/>
<evidence type="ECO:0000313" key="1">
    <source>
        <dbReference type="EMBL" id="SMD23587.1"/>
    </source>
</evidence>
<name>A0A1W2FNM5_KIBAR</name>
<organism evidence="1 2">
    <name type="scientific">Kibdelosporangium aridum</name>
    <dbReference type="NCBI Taxonomy" id="2030"/>
    <lineage>
        <taxon>Bacteria</taxon>
        <taxon>Bacillati</taxon>
        <taxon>Actinomycetota</taxon>
        <taxon>Actinomycetes</taxon>
        <taxon>Pseudonocardiales</taxon>
        <taxon>Pseudonocardiaceae</taxon>
        <taxon>Kibdelosporangium</taxon>
    </lineage>
</organism>
<accession>A0A1W2FNM5</accession>
<gene>
    <name evidence="1" type="ORF">SAMN05661093_08112</name>
</gene>
<dbReference type="Proteomes" id="UP000192674">
    <property type="component" value="Unassembled WGS sequence"/>
</dbReference>
<reference evidence="1 2" key="1">
    <citation type="submission" date="2017-04" db="EMBL/GenBank/DDBJ databases">
        <authorList>
            <person name="Afonso C.L."/>
            <person name="Miller P.J."/>
            <person name="Scott M.A."/>
            <person name="Spackman E."/>
            <person name="Goraichik I."/>
            <person name="Dimitrov K.M."/>
            <person name="Suarez D.L."/>
            <person name="Swayne D.E."/>
        </authorList>
    </citation>
    <scope>NUCLEOTIDE SEQUENCE [LARGE SCALE GENOMIC DNA]</scope>
    <source>
        <strain evidence="1 2">DSM 43828</strain>
    </source>
</reference>
<dbReference type="NCBIfam" id="NF042914">
    <property type="entry name" value="SAV915_dom"/>
    <property type="match status" value="1"/>
</dbReference>
<evidence type="ECO:0000313" key="2">
    <source>
        <dbReference type="Proteomes" id="UP000192674"/>
    </source>
</evidence>
<protein>
    <recommendedName>
        <fullName evidence="3">SseB protein N-terminal domain-containing protein</fullName>
    </recommendedName>
</protein>
<keyword evidence="2" id="KW-1185">Reference proteome</keyword>
<dbReference type="InterPro" id="IPR049975">
    <property type="entry name" value="SAV_915-like_dom"/>
</dbReference>
<sequence length="103" mass="11422">MSSPREATTTPIPAEFPPVVYLPVAETVTDASFAQIELRRTKDGRMALLAYSALDRLHTCCGRQQPWIVMPTAALDEVQRAYPFQLLLLDVIIPEDKRHGGGT</sequence>